<dbReference type="InterPro" id="IPR058579">
    <property type="entry name" value="IspG_C"/>
</dbReference>
<evidence type="ECO:0000313" key="10">
    <source>
        <dbReference type="EMBL" id="HEB95620.1"/>
    </source>
</evidence>
<comment type="function">
    <text evidence="7">Converts 2C-methyl-D-erythritol 2,4-cyclodiphosphate (ME-2,4cPP) into 1-hydroxy-2-methyl-2-(E)-butenyl 4-diphosphate.</text>
</comment>
<dbReference type="InterPro" id="IPR011005">
    <property type="entry name" value="Dihydropteroate_synth-like_sf"/>
</dbReference>
<dbReference type="InterPro" id="IPR058578">
    <property type="entry name" value="IspG_TIM"/>
</dbReference>
<name>A0A831RJJ0_9GAMM</name>
<dbReference type="EC" id="1.17.7.3" evidence="7"/>
<comment type="caution">
    <text evidence="10">The sequence shown here is derived from an EMBL/GenBank/DDBJ whole genome shotgun (WGS) entry which is preliminary data.</text>
</comment>
<comment type="cofactor">
    <cofactor evidence="7">
        <name>[4Fe-4S] cluster</name>
        <dbReference type="ChEBI" id="CHEBI:49883"/>
    </cofactor>
    <text evidence="7">Binds 1 [4Fe-4S] cluster.</text>
</comment>
<evidence type="ECO:0000256" key="2">
    <source>
        <dbReference type="ARBA" id="ARBA00022723"/>
    </source>
</evidence>
<evidence type="ECO:0000256" key="6">
    <source>
        <dbReference type="ARBA" id="ARBA00023229"/>
    </source>
</evidence>
<dbReference type="FunFam" id="3.30.413.10:FF:000012">
    <property type="entry name" value="4-hydroxy-3-methylbut-2-en-1-yl diphosphate synthase (flavodoxin)"/>
    <property type="match status" value="1"/>
</dbReference>
<dbReference type="Proteomes" id="UP000886251">
    <property type="component" value="Unassembled WGS sequence"/>
</dbReference>
<keyword evidence="5 7" id="KW-0411">Iron-sulfur</keyword>
<keyword evidence="6 7" id="KW-0414">Isoprene biosynthesis</keyword>
<organism evidence="10">
    <name type="scientific">Sedimenticola thiotaurini</name>
    <dbReference type="NCBI Taxonomy" id="1543721"/>
    <lineage>
        <taxon>Bacteria</taxon>
        <taxon>Pseudomonadati</taxon>
        <taxon>Pseudomonadota</taxon>
        <taxon>Gammaproteobacteria</taxon>
        <taxon>Chromatiales</taxon>
        <taxon>Sedimenticolaceae</taxon>
        <taxon>Sedimenticola</taxon>
    </lineage>
</organism>
<feature type="domain" description="IspG TIM-barrel" evidence="8">
    <location>
        <begin position="11"/>
        <end position="281"/>
    </location>
</feature>
<dbReference type="UniPathway" id="UPA00056">
    <property type="reaction ID" value="UER00096"/>
</dbReference>
<protein>
    <recommendedName>
        <fullName evidence="7">4-hydroxy-3-methylbut-2-en-1-yl diphosphate synthase (flavodoxin)</fullName>
        <ecNumber evidence="7">1.17.7.3</ecNumber>
    </recommendedName>
    <alternativeName>
        <fullName evidence="7">1-hydroxy-2-methyl-2-(E)-butenyl 4-diphosphate synthase</fullName>
    </alternativeName>
</protein>
<dbReference type="NCBIfam" id="NF001540">
    <property type="entry name" value="PRK00366.1"/>
    <property type="match status" value="1"/>
</dbReference>
<dbReference type="PIRSF" id="PIRSF004640">
    <property type="entry name" value="IspG"/>
    <property type="match status" value="1"/>
</dbReference>
<dbReference type="GO" id="GO:0019288">
    <property type="term" value="P:isopentenyl diphosphate biosynthetic process, methylerythritol 4-phosphate pathway"/>
    <property type="evidence" value="ECO:0007669"/>
    <property type="project" value="UniProtKB-UniRule"/>
</dbReference>
<feature type="binding site" evidence="7">
    <location>
        <position position="300"/>
    </location>
    <ligand>
        <name>[4Fe-4S] cluster</name>
        <dbReference type="ChEBI" id="CHEBI:49883"/>
    </ligand>
</feature>
<evidence type="ECO:0000259" key="8">
    <source>
        <dbReference type="Pfam" id="PF04551"/>
    </source>
</evidence>
<dbReference type="GO" id="GO:0005506">
    <property type="term" value="F:iron ion binding"/>
    <property type="evidence" value="ECO:0007669"/>
    <property type="project" value="InterPro"/>
</dbReference>
<dbReference type="Pfam" id="PF04551">
    <property type="entry name" value="GcpE"/>
    <property type="match status" value="1"/>
</dbReference>
<evidence type="ECO:0000259" key="9">
    <source>
        <dbReference type="Pfam" id="PF26540"/>
    </source>
</evidence>
<dbReference type="SUPFAM" id="SSF56014">
    <property type="entry name" value="Nitrite and sulphite reductase 4Fe-4S domain-like"/>
    <property type="match status" value="1"/>
</dbReference>
<feature type="binding site" evidence="7">
    <location>
        <position position="303"/>
    </location>
    <ligand>
        <name>[4Fe-4S] cluster</name>
        <dbReference type="ChEBI" id="CHEBI:49883"/>
    </ligand>
</feature>
<comment type="catalytic activity">
    <reaction evidence="7">
        <text>(2E)-4-hydroxy-3-methylbut-2-enyl diphosphate + oxidized [flavodoxin] + H2O + 2 H(+) = 2-C-methyl-D-erythritol 2,4-cyclic diphosphate + reduced [flavodoxin]</text>
        <dbReference type="Rhea" id="RHEA:43604"/>
        <dbReference type="Rhea" id="RHEA-COMP:10622"/>
        <dbReference type="Rhea" id="RHEA-COMP:10623"/>
        <dbReference type="ChEBI" id="CHEBI:15377"/>
        <dbReference type="ChEBI" id="CHEBI:15378"/>
        <dbReference type="ChEBI" id="CHEBI:57618"/>
        <dbReference type="ChEBI" id="CHEBI:58210"/>
        <dbReference type="ChEBI" id="CHEBI:58483"/>
        <dbReference type="ChEBI" id="CHEBI:128753"/>
        <dbReference type="EC" id="1.17.7.3"/>
    </reaction>
</comment>
<dbReference type="GO" id="GO:0051539">
    <property type="term" value="F:4 iron, 4 sulfur cluster binding"/>
    <property type="evidence" value="ECO:0007669"/>
    <property type="project" value="UniProtKB-UniRule"/>
</dbReference>
<evidence type="ECO:0000256" key="7">
    <source>
        <dbReference type="HAMAP-Rule" id="MF_00159"/>
    </source>
</evidence>
<comment type="similarity">
    <text evidence="7">Belongs to the IspG family.</text>
</comment>
<dbReference type="InterPro" id="IPR045854">
    <property type="entry name" value="NO2/SO3_Rdtase_4Fe4S_sf"/>
</dbReference>
<accession>A0A831RJJ0</accession>
<keyword evidence="2 7" id="KW-0479">Metal-binding</keyword>
<feature type="domain" description="IspG C-terminal" evidence="9">
    <location>
        <begin position="297"/>
        <end position="398"/>
    </location>
</feature>
<keyword evidence="3 7" id="KW-0560">Oxidoreductase</keyword>
<gene>
    <name evidence="7" type="primary">ispG</name>
    <name evidence="10" type="ORF">ENI96_04220</name>
</gene>
<evidence type="ECO:0000256" key="4">
    <source>
        <dbReference type="ARBA" id="ARBA00023004"/>
    </source>
</evidence>
<feature type="binding site" evidence="7">
    <location>
        <position position="346"/>
    </location>
    <ligand>
        <name>[4Fe-4S] cluster</name>
        <dbReference type="ChEBI" id="CHEBI:49883"/>
    </ligand>
</feature>
<evidence type="ECO:0000256" key="5">
    <source>
        <dbReference type="ARBA" id="ARBA00023014"/>
    </source>
</evidence>
<dbReference type="EMBL" id="DRKP01000051">
    <property type="protein sequence ID" value="HEB95620.1"/>
    <property type="molecule type" value="Genomic_DNA"/>
</dbReference>
<proteinExistence type="inferred from homology"/>
<comment type="pathway">
    <text evidence="7">Isoprenoid biosynthesis; isopentenyl diphosphate biosynthesis via DXP pathway; isopentenyl diphosphate from 1-deoxy-D-xylulose 5-phosphate: step 5/6.</text>
</comment>
<evidence type="ECO:0000256" key="3">
    <source>
        <dbReference type="ARBA" id="ARBA00023002"/>
    </source>
</evidence>
<dbReference type="Gene3D" id="3.30.413.10">
    <property type="entry name" value="Sulfite Reductase Hemoprotein, domain 1"/>
    <property type="match status" value="1"/>
</dbReference>
<dbReference type="HAMAP" id="MF_00159">
    <property type="entry name" value="IspG"/>
    <property type="match status" value="1"/>
</dbReference>
<dbReference type="GO" id="GO:0016114">
    <property type="term" value="P:terpenoid biosynthetic process"/>
    <property type="evidence" value="ECO:0007669"/>
    <property type="project" value="InterPro"/>
</dbReference>
<reference evidence="10" key="1">
    <citation type="journal article" date="2020" name="mSystems">
        <title>Genome- and Community-Level Interaction Insights into Carbon Utilization and Element Cycling Functions of Hydrothermarchaeota in Hydrothermal Sediment.</title>
        <authorList>
            <person name="Zhou Z."/>
            <person name="Liu Y."/>
            <person name="Xu W."/>
            <person name="Pan J."/>
            <person name="Luo Z.H."/>
            <person name="Li M."/>
        </authorList>
    </citation>
    <scope>NUCLEOTIDE SEQUENCE [LARGE SCALE GENOMIC DNA]</scope>
    <source>
        <strain evidence="10">HyVt-443</strain>
    </source>
</reference>
<evidence type="ECO:0000256" key="1">
    <source>
        <dbReference type="ARBA" id="ARBA00022485"/>
    </source>
</evidence>
<keyword evidence="1 7" id="KW-0004">4Fe-4S</keyword>
<sequence length="409" mass="44224">MSESPVTRHPTVAVRVGPILLGGDAPIRVQSMTNTDTADVAATTAQVAELARAGSELVRLTVNTEQAAAAVPRIRDALERQGLDVPLIGDFHFNGHKLLQRHPACAEALAKYRINPGNVGRGARRDEKFAAMIETACRFDKAVRIGVNWGSMDQELVVRMMDENARSATPRDNQEVIREIMVVSALDNARRAEELGLGPDRIVLSCKMSGVQDLIGVYRELARRCDHALHLGLTEAGMGSKGIVASTAALAVLLQEGIGDTIRISLTPEPGGSRTREVIVAQEILQSMELRSFTPMVVACPGCGRTSSTLFQQLARDIQTYLREQMPRWRDRHPGVEGLSVAVMGCVVNGPGESKHADIGISLPGTGETPVAPVYEDGVRTVTLKGEGIAAEFQRIVERYVESHYPPAD</sequence>
<dbReference type="GO" id="GO:0141197">
    <property type="term" value="F:4-hydroxy-3-methylbut-2-enyl-diphosphate synthase activity (flavodoxin)"/>
    <property type="evidence" value="ECO:0007669"/>
    <property type="project" value="UniProtKB-EC"/>
</dbReference>
<dbReference type="Gene3D" id="3.20.20.20">
    <property type="entry name" value="Dihydropteroate synthase-like"/>
    <property type="match status" value="1"/>
</dbReference>
<feature type="binding site" evidence="7">
    <location>
        <position position="353"/>
    </location>
    <ligand>
        <name>[4Fe-4S] cluster</name>
        <dbReference type="ChEBI" id="CHEBI:49883"/>
    </ligand>
</feature>
<dbReference type="GO" id="GO:0046429">
    <property type="term" value="F:4-hydroxy-3-methylbut-2-en-1-yl diphosphate synthase activity (ferredoxin)"/>
    <property type="evidence" value="ECO:0007669"/>
    <property type="project" value="UniProtKB-UniRule"/>
</dbReference>
<dbReference type="PANTHER" id="PTHR30454">
    <property type="entry name" value="4-HYDROXY-3-METHYLBUT-2-EN-1-YL DIPHOSPHATE SYNTHASE"/>
    <property type="match status" value="1"/>
</dbReference>
<keyword evidence="4 7" id="KW-0408">Iron</keyword>
<dbReference type="InterPro" id="IPR004588">
    <property type="entry name" value="IspG_bac-typ"/>
</dbReference>
<dbReference type="PANTHER" id="PTHR30454:SF0">
    <property type="entry name" value="4-HYDROXY-3-METHYLBUT-2-EN-1-YL DIPHOSPHATE SYNTHASE (FERREDOXIN), CHLOROPLASTIC"/>
    <property type="match status" value="1"/>
</dbReference>
<dbReference type="InterPro" id="IPR016425">
    <property type="entry name" value="IspG_bac"/>
</dbReference>
<dbReference type="AlphaFoldDB" id="A0A831RJJ0"/>
<dbReference type="Pfam" id="PF26540">
    <property type="entry name" value="GcpE_C"/>
    <property type="match status" value="1"/>
</dbReference>
<dbReference type="NCBIfam" id="TIGR00612">
    <property type="entry name" value="ispG_gcpE"/>
    <property type="match status" value="1"/>
</dbReference>